<feature type="region of interest" description="Disordered" evidence="1">
    <location>
        <begin position="162"/>
        <end position="182"/>
    </location>
</feature>
<dbReference type="STRING" id="1043005.A0A074ZJ59"/>
<dbReference type="Proteomes" id="UP000030641">
    <property type="component" value="Unassembled WGS sequence"/>
</dbReference>
<reference evidence="2 3" key="1">
    <citation type="journal article" date="2014" name="BMC Genomics">
        <title>Genome sequencing of four Aureobasidium pullulans varieties: biotechnological potential, stress tolerance, and description of new species.</title>
        <authorList>
            <person name="Gostin Ar C."/>
            <person name="Ohm R.A."/>
            <person name="Kogej T."/>
            <person name="Sonjak S."/>
            <person name="Turk M."/>
            <person name="Zajc J."/>
            <person name="Zalar P."/>
            <person name="Grube M."/>
            <person name="Sun H."/>
            <person name="Han J."/>
            <person name="Sharma A."/>
            <person name="Chiniquy J."/>
            <person name="Ngan C.Y."/>
            <person name="Lipzen A."/>
            <person name="Barry K."/>
            <person name="Grigoriev I.V."/>
            <person name="Gunde-Cimerman N."/>
        </authorList>
    </citation>
    <scope>NUCLEOTIDE SEQUENCE [LARGE SCALE GENOMIC DNA]</scope>
    <source>
        <strain evidence="2 3">EXF-2481</strain>
    </source>
</reference>
<evidence type="ECO:0000256" key="1">
    <source>
        <dbReference type="SAM" id="MobiDB-lite"/>
    </source>
</evidence>
<keyword evidence="3" id="KW-1185">Reference proteome</keyword>
<protein>
    <submittedName>
        <fullName evidence="2">Uncharacterized protein</fullName>
    </submittedName>
</protein>
<dbReference type="InParanoid" id="A0A074ZJ59"/>
<dbReference type="GeneID" id="25368593"/>
<proteinExistence type="predicted"/>
<sequence>MVSILCSAMLMHMCGMPFGEHYINSHFDCTDDCIEPCEHPLRRFLKVYMMADRYDCPTIRRAVVPLVNEQLEEHISPHVGDSFQDLSGEIVQITAELCGPDSSQLADPFLRRSLFDWLAYNFDVCIQEPSFRSAIGQGILLDARLTATLLLKLGKQIKDSRSHSRERSFRPESSIGSSIFGP</sequence>
<gene>
    <name evidence="2" type="ORF">AUEXF2481DRAFT_493693</name>
</gene>
<organism evidence="2 3">
    <name type="scientific">Aureobasidium subglaciale (strain EXF-2481)</name>
    <name type="common">Aureobasidium pullulans var. subglaciale</name>
    <dbReference type="NCBI Taxonomy" id="1043005"/>
    <lineage>
        <taxon>Eukaryota</taxon>
        <taxon>Fungi</taxon>
        <taxon>Dikarya</taxon>
        <taxon>Ascomycota</taxon>
        <taxon>Pezizomycotina</taxon>
        <taxon>Dothideomycetes</taxon>
        <taxon>Dothideomycetidae</taxon>
        <taxon>Dothideales</taxon>
        <taxon>Saccotheciaceae</taxon>
        <taxon>Aureobasidium</taxon>
    </lineage>
</organism>
<dbReference type="AlphaFoldDB" id="A0A074ZJ59"/>
<evidence type="ECO:0000313" key="2">
    <source>
        <dbReference type="EMBL" id="KEQ98551.1"/>
    </source>
</evidence>
<dbReference type="RefSeq" id="XP_013347094.1">
    <property type="nucleotide sequence ID" value="XM_013491640.1"/>
</dbReference>
<evidence type="ECO:0000313" key="3">
    <source>
        <dbReference type="Proteomes" id="UP000030641"/>
    </source>
</evidence>
<dbReference type="HOGENOM" id="CLU_1481705_0_0_1"/>
<accession>A0A074ZJ59</accession>
<name>A0A074ZJ59_AURSE</name>
<dbReference type="EMBL" id="KL584752">
    <property type="protein sequence ID" value="KEQ98551.1"/>
    <property type="molecule type" value="Genomic_DNA"/>
</dbReference>